<organism evidence="2 3">
    <name type="scientific">Blomia tropicalis</name>
    <name type="common">Mite</name>
    <dbReference type="NCBI Taxonomy" id="40697"/>
    <lineage>
        <taxon>Eukaryota</taxon>
        <taxon>Metazoa</taxon>
        <taxon>Ecdysozoa</taxon>
        <taxon>Arthropoda</taxon>
        <taxon>Chelicerata</taxon>
        <taxon>Arachnida</taxon>
        <taxon>Acari</taxon>
        <taxon>Acariformes</taxon>
        <taxon>Sarcoptiformes</taxon>
        <taxon>Astigmata</taxon>
        <taxon>Glycyphagoidea</taxon>
        <taxon>Echimyopodidae</taxon>
        <taxon>Blomia</taxon>
    </lineage>
</organism>
<reference evidence="2" key="1">
    <citation type="submission" date="2022-12" db="EMBL/GenBank/DDBJ databases">
        <title>Genome assemblies of Blomia tropicalis.</title>
        <authorList>
            <person name="Cui Y."/>
        </authorList>
    </citation>
    <scope>NUCLEOTIDE SEQUENCE</scope>
    <source>
        <tissue evidence="2">Adult mites</tissue>
    </source>
</reference>
<feature type="transmembrane region" description="Helical" evidence="1">
    <location>
        <begin position="124"/>
        <end position="143"/>
    </location>
</feature>
<dbReference type="Proteomes" id="UP001142055">
    <property type="component" value="Chromosome 1"/>
</dbReference>
<keyword evidence="1" id="KW-0472">Membrane</keyword>
<keyword evidence="1" id="KW-1133">Transmembrane helix</keyword>
<dbReference type="EMBL" id="JAPWDV010000001">
    <property type="protein sequence ID" value="KAJ6225286.1"/>
    <property type="molecule type" value="Genomic_DNA"/>
</dbReference>
<feature type="transmembrane region" description="Helical" evidence="1">
    <location>
        <begin position="97"/>
        <end position="117"/>
    </location>
</feature>
<evidence type="ECO:0000313" key="2">
    <source>
        <dbReference type="EMBL" id="KAJ6225286.1"/>
    </source>
</evidence>
<sequence>MNTTYTLDTSASSSASNNTVIVVDSESIVNAYRKVKYFQIKKYILISWIIIELLEAIIFIIITSGGYYDTMIDDDDRGIDLNSRTYYQTNDIKRKEIVMTIIMLWTLVIMVRLLFLYGIVLERFWLSISFTVVSFGHIVIRAVSYRDTFNWIAMVVTVLITIVSIMYVMDLHLRKQEQMEIVIQKQKQQQKDQLASNMKRPDIVIKSNRNSNNGSTLNRIPSIVSHNNNHRNDFNNNMNNHNSTINGGQQSPPPQQPLKYFVTLV</sequence>
<gene>
    <name evidence="2" type="ORF">RDWZM_003831</name>
</gene>
<keyword evidence="1" id="KW-0812">Transmembrane</keyword>
<feature type="transmembrane region" description="Helical" evidence="1">
    <location>
        <begin position="149"/>
        <end position="169"/>
    </location>
</feature>
<keyword evidence="3" id="KW-1185">Reference proteome</keyword>
<proteinExistence type="predicted"/>
<name>A0A9Q0MG60_BLOTA</name>
<protein>
    <submittedName>
        <fullName evidence="2">Uncharacterized protein</fullName>
    </submittedName>
</protein>
<dbReference type="OrthoDB" id="10657502at2759"/>
<evidence type="ECO:0000256" key="1">
    <source>
        <dbReference type="SAM" id="Phobius"/>
    </source>
</evidence>
<feature type="transmembrane region" description="Helical" evidence="1">
    <location>
        <begin position="43"/>
        <end position="68"/>
    </location>
</feature>
<dbReference type="AlphaFoldDB" id="A0A9Q0MG60"/>
<accession>A0A9Q0MG60</accession>
<comment type="caution">
    <text evidence="2">The sequence shown here is derived from an EMBL/GenBank/DDBJ whole genome shotgun (WGS) entry which is preliminary data.</text>
</comment>
<evidence type="ECO:0000313" key="3">
    <source>
        <dbReference type="Proteomes" id="UP001142055"/>
    </source>
</evidence>